<evidence type="ECO:0000256" key="1">
    <source>
        <dbReference type="SAM" id="MobiDB-lite"/>
    </source>
</evidence>
<sequence>MSFISNASGITLGEGTFNNVHGNLVNIFPGRRRRRENGDSPDFSEFGIGEPTRKRRRKTEMDEPNIIRERHLDLTLELGSGPGYLLHAGEVKGRAVIVKVFNAGPSAREHLEATVSHSRGLLHPNVLRIRGRSSPTSSYNFIAYENAFWKAAEGPMAAALKDDLERSIVLGFKLVAGLSSGINYLDAQDLTVPSGVENYNVFLGINDRFLFSIDFPLSNTDNFSQPEDDTDASWSLFNVLCQKVLRSANRVLHEEDIERAPAALNFFSYSPPILEPSPVPLHNQVSIQTEPKQATSKHDQELPPVPPRREYVWRTMELPQSLGSIATKITRDLDVRWRSINRLTRMDARSVHRCPGYVREEITLATRTADSAVVSHDAPAIQEVCSVCHEVVDEEAVFWCVCGDSNPGSRPTVKCQSCETWSHRDCFSNSNFNDFVCEGCVSMESSDQFLHLFSLFRGLAEASLHPPAASSSLEDPYKTPILRHTLIYIDILPQGSPEGAISPSPWSDDGDVIRAFTHPRLLHAIDPTVSFTSRTPLIAHSQFTVYSADLIVHAESVPLELAISTRAAKGSLIYCTVLVPQYWATILDSPDPSRFTIFHEVVRDSDTSLVFSAMYKFSYPPLDVASFIMPPPLGYDAAPTHDTTLLPPFSMLDETLWNALRGPSTGSDDDLAPARDLSSLA</sequence>
<comment type="caution">
    <text evidence="2">The sequence shown here is derived from an EMBL/GenBank/DDBJ whole genome shotgun (WGS) entry which is preliminary data.</text>
</comment>
<reference evidence="2" key="1">
    <citation type="submission" date="2023-03" db="EMBL/GenBank/DDBJ databases">
        <title>Massive genome expansion in bonnet fungi (Mycena s.s.) driven by repeated elements and novel gene families across ecological guilds.</title>
        <authorList>
            <consortium name="Lawrence Berkeley National Laboratory"/>
            <person name="Harder C.B."/>
            <person name="Miyauchi S."/>
            <person name="Viragh M."/>
            <person name="Kuo A."/>
            <person name="Thoen E."/>
            <person name="Andreopoulos B."/>
            <person name="Lu D."/>
            <person name="Skrede I."/>
            <person name="Drula E."/>
            <person name="Henrissat B."/>
            <person name="Morin E."/>
            <person name="Kohler A."/>
            <person name="Barry K."/>
            <person name="LaButti K."/>
            <person name="Morin E."/>
            <person name="Salamov A."/>
            <person name="Lipzen A."/>
            <person name="Mereny Z."/>
            <person name="Hegedus B."/>
            <person name="Baldrian P."/>
            <person name="Stursova M."/>
            <person name="Weitz H."/>
            <person name="Taylor A."/>
            <person name="Grigoriev I.V."/>
            <person name="Nagy L.G."/>
            <person name="Martin F."/>
            <person name="Kauserud H."/>
        </authorList>
    </citation>
    <scope>NUCLEOTIDE SEQUENCE</scope>
    <source>
        <strain evidence="2">9284</strain>
    </source>
</reference>
<feature type="region of interest" description="Disordered" evidence="1">
    <location>
        <begin position="31"/>
        <end position="62"/>
    </location>
</feature>
<dbReference type="Proteomes" id="UP001221142">
    <property type="component" value="Unassembled WGS sequence"/>
</dbReference>
<dbReference type="EMBL" id="JARKIF010000001">
    <property type="protein sequence ID" value="KAJ7649804.1"/>
    <property type="molecule type" value="Genomic_DNA"/>
</dbReference>
<evidence type="ECO:0000313" key="3">
    <source>
        <dbReference type="Proteomes" id="UP001221142"/>
    </source>
</evidence>
<keyword evidence="3" id="KW-1185">Reference proteome</keyword>
<name>A0AAD7CI52_9AGAR</name>
<protein>
    <submittedName>
        <fullName evidence="2">Uncharacterized protein</fullName>
    </submittedName>
</protein>
<dbReference type="SUPFAM" id="SSF57903">
    <property type="entry name" value="FYVE/PHD zinc finger"/>
    <property type="match status" value="1"/>
</dbReference>
<gene>
    <name evidence="2" type="ORF">FB45DRAFT_3601</name>
</gene>
<organism evidence="2 3">
    <name type="scientific">Roridomyces roridus</name>
    <dbReference type="NCBI Taxonomy" id="1738132"/>
    <lineage>
        <taxon>Eukaryota</taxon>
        <taxon>Fungi</taxon>
        <taxon>Dikarya</taxon>
        <taxon>Basidiomycota</taxon>
        <taxon>Agaricomycotina</taxon>
        <taxon>Agaricomycetes</taxon>
        <taxon>Agaricomycetidae</taxon>
        <taxon>Agaricales</taxon>
        <taxon>Marasmiineae</taxon>
        <taxon>Mycenaceae</taxon>
        <taxon>Roridomyces</taxon>
    </lineage>
</organism>
<accession>A0AAD7CI52</accession>
<evidence type="ECO:0000313" key="2">
    <source>
        <dbReference type="EMBL" id="KAJ7649804.1"/>
    </source>
</evidence>
<dbReference type="AlphaFoldDB" id="A0AAD7CI52"/>
<dbReference type="InterPro" id="IPR013083">
    <property type="entry name" value="Znf_RING/FYVE/PHD"/>
</dbReference>
<proteinExistence type="predicted"/>
<dbReference type="Gene3D" id="3.30.40.10">
    <property type="entry name" value="Zinc/RING finger domain, C3HC4 (zinc finger)"/>
    <property type="match status" value="1"/>
</dbReference>
<dbReference type="InterPro" id="IPR011011">
    <property type="entry name" value="Znf_FYVE_PHD"/>
</dbReference>
<dbReference type="CDD" id="cd15489">
    <property type="entry name" value="PHD_SF"/>
    <property type="match status" value="1"/>
</dbReference>